<dbReference type="AlphaFoldDB" id="A0A9P1FK86"/>
<dbReference type="GO" id="GO:0016197">
    <property type="term" value="P:endosomal transport"/>
    <property type="evidence" value="ECO:0007669"/>
    <property type="project" value="TreeGrafter"/>
</dbReference>
<dbReference type="GO" id="GO:0032259">
    <property type="term" value="P:methylation"/>
    <property type="evidence" value="ECO:0007669"/>
    <property type="project" value="UniProtKB-KW"/>
</dbReference>
<feature type="chain" id="PRO_5043272207" evidence="1">
    <location>
        <begin position="19"/>
        <end position="472"/>
    </location>
</feature>
<dbReference type="GO" id="GO:0005886">
    <property type="term" value="C:plasma membrane"/>
    <property type="evidence" value="ECO:0007669"/>
    <property type="project" value="TreeGrafter"/>
</dbReference>
<dbReference type="PANTHER" id="PTHR34009">
    <property type="entry name" value="PROTEIN STAR"/>
    <property type="match status" value="1"/>
</dbReference>
<dbReference type="OrthoDB" id="408322at2759"/>
<evidence type="ECO:0000256" key="1">
    <source>
        <dbReference type="SAM" id="SignalP"/>
    </source>
</evidence>
<gene>
    <name evidence="3" type="ORF">C1SCF055_LOCUS8168</name>
</gene>
<name>A0A9P1FK86_9DINO</name>
<dbReference type="EMBL" id="CAMXCT020000549">
    <property type="protein sequence ID" value="CAL1133659.1"/>
    <property type="molecule type" value="Genomic_DNA"/>
</dbReference>
<evidence type="ECO:0000313" key="3">
    <source>
        <dbReference type="EMBL" id="CAI3980284.1"/>
    </source>
</evidence>
<dbReference type="GO" id="GO:0008168">
    <property type="term" value="F:methyltransferase activity"/>
    <property type="evidence" value="ECO:0007669"/>
    <property type="project" value="UniProtKB-KW"/>
</dbReference>
<reference evidence="3" key="1">
    <citation type="submission" date="2022-10" db="EMBL/GenBank/DDBJ databases">
        <authorList>
            <person name="Chen Y."/>
            <person name="Dougan E. K."/>
            <person name="Chan C."/>
            <person name="Rhodes N."/>
            <person name="Thang M."/>
        </authorList>
    </citation>
    <scope>NUCLEOTIDE SEQUENCE</scope>
</reference>
<dbReference type="PANTHER" id="PTHR34009:SF2">
    <property type="entry name" value="PROTEIN STAR"/>
    <property type="match status" value="1"/>
</dbReference>
<dbReference type="Pfam" id="PF05050">
    <property type="entry name" value="Methyltransf_21"/>
    <property type="match status" value="1"/>
</dbReference>
<feature type="domain" description="Methyltransferase FkbM" evidence="2">
    <location>
        <begin position="321"/>
        <end position="397"/>
    </location>
</feature>
<organism evidence="3">
    <name type="scientific">Cladocopium goreaui</name>
    <dbReference type="NCBI Taxonomy" id="2562237"/>
    <lineage>
        <taxon>Eukaryota</taxon>
        <taxon>Sar</taxon>
        <taxon>Alveolata</taxon>
        <taxon>Dinophyceae</taxon>
        <taxon>Suessiales</taxon>
        <taxon>Symbiodiniaceae</taxon>
        <taxon>Cladocopium</taxon>
    </lineage>
</organism>
<sequence>MWRLKWLPLVAPLAPLVAQEVQDVDGLSQEMQYLWDLVVVQQQSRNVPQGDSPPLRRACQFGLSEGSAELAEWMLTFPDPPLEELELLDLGPEDGSGFARAEQLQAAFGARVSTPAAGLWKRPPGVAVEEGGNCDLVLFSKVSTRFSLDRVLPRLGSHVVAVWVSDECIHETTEVASPACAHMNSFWERTYLMMRGYCTRRICASRVKTSILQDPNVLDLHCEDFNTLEGSNSSISEFGQDWFALSNFLGLGSTGVYVDVGASLPFDYSNTVMLDRCLGWQGVCVEPNPHLSILLEVYRSCQVFTNCISDAGLPQRPFSDRDGKVEFYADCVPLTDILRSAGVGPRIDLMSVDVEHQELAVLRGLNLEEFDVRVMVIEVTRGARWLEVDSILLPQGYAKVAVLGRDVVYVKLEELQEKNLAAWPIFKGPDRKATLPDGWANFHQRVLDEEMEEEMRQERKAYYAGLRRTSPG</sequence>
<dbReference type="Gene3D" id="3.40.50.150">
    <property type="entry name" value="Vaccinia Virus protein VP39"/>
    <property type="match status" value="1"/>
</dbReference>
<dbReference type="InterPro" id="IPR029063">
    <property type="entry name" value="SAM-dependent_MTases_sf"/>
</dbReference>
<comment type="caution">
    <text evidence="3">The sequence shown here is derived from an EMBL/GenBank/DDBJ whole genome shotgun (WGS) entry which is preliminary data.</text>
</comment>
<dbReference type="InterPro" id="IPR053202">
    <property type="entry name" value="EGF_Rcpt_Signaling_Reg"/>
</dbReference>
<evidence type="ECO:0000313" key="6">
    <source>
        <dbReference type="Proteomes" id="UP001152797"/>
    </source>
</evidence>
<dbReference type="EMBL" id="CAMXCT030000549">
    <property type="protein sequence ID" value="CAL4767596.1"/>
    <property type="molecule type" value="Genomic_DNA"/>
</dbReference>
<dbReference type="GO" id="GO:0005789">
    <property type="term" value="C:endoplasmic reticulum membrane"/>
    <property type="evidence" value="ECO:0007669"/>
    <property type="project" value="TreeGrafter"/>
</dbReference>
<evidence type="ECO:0000313" key="4">
    <source>
        <dbReference type="EMBL" id="CAL1133659.1"/>
    </source>
</evidence>
<keyword evidence="5" id="KW-0489">Methyltransferase</keyword>
<evidence type="ECO:0000313" key="5">
    <source>
        <dbReference type="EMBL" id="CAL4767596.1"/>
    </source>
</evidence>
<feature type="signal peptide" evidence="1">
    <location>
        <begin position="1"/>
        <end position="18"/>
    </location>
</feature>
<reference evidence="4" key="2">
    <citation type="submission" date="2024-04" db="EMBL/GenBank/DDBJ databases">
        <authorList>
            <person name="Chen Y."/>
            <person name="Shah S."/>
            <person name="Dougan E. K."/>
            <person name="Thang M."/>
            <person name="Chan C."/>
        </authorList>
    </citation>
    <scope>NUCLEOTIDE SEQUENCE [LARGE SCALE GENOMIC DNA]</scope>
</reference>
<keyword evidence="6" id="KW-1185">Reference proteome</keyword>
<dbReference type="SUPFAM" id="SSF53335">
    <property type="entry name" value="S-adenosyl-L-methionine-dependent methyltransferases"/>
    <property type="match status" value="1"/>
</dbReference>
<dbReference type="EMBL" id="CAMXCT010000549">
    <property type="protein sequence ID" value="CAI3980284.1"/>
    <property type="molecule type" value="Genomic_DNA"/>
</dbReference>
<dbReference type="InterPro" id="IPR006342">
    <property type="entry name" value="FkbM_mtfrase"/>
</dbReference>
<protein>
    <submittedName>
        <fullName evidence="5">Methyltransferase FkbM domain-containing protein</fullName>
    </submittedName>
</protein>
<dbReference type="Proteomes" id="UP001152797">
    <property type="component" value="Unassembled WGS sequence"/>
</dbReference>
<keyword evidence="5" id="KW-0808">Transferase</keyword>
<dbReference type="GO" id="GO:0005794">
    <property type="term" value="C:Golgi apparatus"/>
    <property type="evidence" value="ECO:0007669"/>
    <property type="project" value="TreeGrafter"/>
</dbReference>
<dbReference type="GO" id="GO:0031902">
    <property type="term" value="C:late endosome membrane"/>
    <property type="evidence" value="ECO:0007669"/>
    <property type="project" value="TreeGrafter"/>
</dbReference>
<dbReference type="GO" id="GO:0006888">
    <property type="term" value="P:endoplasmic reticulum to Golgi vesicle-mediated transport"/>
    <property type="evidence" value="ECO:0007669"/>
    <property type="project" value="TreeGrafter"/>
</dbReference>
<keyword evidence="1" id="KW-0732">Signal</keyword>
<evidence type="ECO:0000259" key="2">
    <source>
        <dbReference type="Pfam" id="PF05050"/>
    </source>
</evidence>
<proteinExistence type="predicted"/>
<accession>A0A9P1FK86</accession>